<dbReference type="EMBL" id="BAABFN010000006">
    <property type="protein sequence ID" value="GAA4314161.1"/>
    <property type="molecule type" value="Genomic_DNA"/>
</dbReference>
<dbReference type="RefSeq" id="WP_344979786.1">
    <property type="nucleotide sequence ID" value="NZ_BAABFN010000006.1"/>
</dbReference>
<reference evidence="2" key="1">
    <citation type="journal article" date="2019" name="Int. J. Syst. Evol. Microbiol.">
        <title>The Global Catalogue of Microorganisms (GCM) 10K type strain sequencing project: providing services to taxonomists for standard genome sequencing and annotation.</title>
        <authorList>
            <consortium name="The Broad Institute Genomics Platform"/>
            <consortium name="The Broad Institute Genome Sequencing Center for Infectious Disease"/>
            <person name="Wu L."/>
            <person name="Ma J."/>
        </authorList>
    </citation>
    <scope>NUCLEOTIDE SEQUENCE [LARGE SCALE GENOMIC DNA]</scope>
    <source>
        <strain evidence="2">JCM 17664</strain>
    </source>
</reference>
<dbReference type="PANTHER" id="PTHR38479">
    <property type="entry name" value="LMO0824 PROTEIN"/>
    <property type="match status" value="1"/>
</dbReference>
<protein>
    <submittedName>
        <fullName evidence="1">Winged helix DNA-binding domain-containing protein</fullName>
    </submittedName>
</protein>
<name>A0ABP8FZF9_9BACT</name>
<keyword evidence="2" id="KW-1185">Reference proteome</keyword>
<keyword evidence="1" id="KW-0238">DNA-binding</keyword>
<dbReference type="GO" id="GO:0003677">
    <property type="term" value="F:DNA binding"/>
    <property type="evidence" value="ECO:0007669"/>
    <property type="project" value="UniProtKB-KW"/>
</dbReference>
<evidence type="ECO:0000313" key="2">
    <source>
        <dbReference type="Proteomes" id="UP001501207"/>
    </source>
</evidence>
<comment type="caution">
    <text evidence="1">The sequence shown here is derived from an EMBL/GenBank/DDBJ whole genome shotgun (WGS) entry which is preliminary data.</text>
</comment>
<sequence length="354" mass="39837">MNTRDIARMRLYSQQIAETNDKRVMETVYRMGAMQAQDYAMAKWAIGLRLPGATDRTVEEAIAGGTIIRTHVLRPTWHFVAAEDIRWMLALTAPRLKASLAGRHRRLELSPTVIRKSHRILEKALSEGEHLTREALLSRLEKAKIATTDVRGSHLLLSAELEGILCSGATKDKKITYALLAERVPETRALDRDEALAMLAERYFSSHGPATVADFSWWSGLSGTEARKGLDFVQHSFLSEKVGDDTYWFPPEVVAPAKKAKPSVYLLPAFDEYIIGYKDRKAVLPSGHQRRAISNNGIFWPVVVVNGQVTGIWKRTLKKNGVDILPEFFDPDARIDPRRLKAAKEAFVRFLMTA</sequence>
<dbReference type="Pfam" id="PF06224">
    <property type="entry name" value="AlkZ-like"/>
    <property type="match status" value="1"/>
</dbReference>
<gene>
    <name evidence="1" type="ORF">GCM10023143_24860</name>
</gene>
<dbReference type="InterPro" id="IPR009351">
    <property type="entry name" value="AlkZ-like"/>
</dbReference>
<dbReference type="Proteomes" id="UP001501207">
    <property type="component" value="Unassembled WGS sequence"/>
</dbReference>
<dbReference type="PANTHER" id="PTHR38479:SF2">
    <property type="entry name" value="WINGED HELIX DNA-BINDING DOMAIN-CONTAINING PROTEIN"/>
    <property type="match status" value="1"/>
</dbReference>
<evidence type="ECO:0000313" key="1">
    <source>
        <dbReference type="EMBL" id="GAA4314161.1"/>
    </source>
</evidence>
<proteinExistence type="predicted"/>
<accession>A0ABP8FZF9</accession>
<organism evidence="1 2">
    <name type="scientific">Compostibacter hankyongensis</name>
    <dbReference type="NCBI Taxonomy" id="1007089"/>
    <lineage>
        <taxon>Bacteria</taxon>
        <taxon>Pseudomonadati</taxon>
        <taxon>Bacteroidota</taxon>
        <taxon>Chitinophagia</taxon>
        <taxon>Chitinophagales</taxon>
        <taxon>Chitinophagaceae</taxon>
        <taxon>Compostibacter</taxon>
    </lineage>
</organism>